<feature type="transmembrane region" description="Helical" evidence="5">
    <location>
        <begin position="151"/>
        <end position="173"/>
    </location>
</feature>
<dbReference type="AlphaFoldDB" id="A0A8H2PUV7"/>
<keyword evidence="2 5" id="KW-0812">Transmembrane</keyword>
<dbReference type="PANTHER" id="PTHR23501">
    <property type="entry name" value="MAJOR FACILITATOR SUPERFAMILY"/>
    <property type="match status" value="1"/>
</dbReference>
<reference evidence="7 8" key="1">
    <citation type="submission" date="2019-06" db="EMBL/GenBank/DDBJ databases">
        <title>Sequencing the genomes of 1000 actinobacteria strains.</title>
        <authorList>
            <person name="Klenk H.-P."/>
        </authorList>
    </citation>
    <scope>NUCLEOTIDE SEQUENCE [LARGE SCALE GENOMIC DNA]</scope>
    <source>
        <strain evidence="7 8">DSM 21947</strain>
    </source>
</reference>
<organism evidence="7 8">
    <name type="scientific">Rhodoglobus vestalii</name>
    <dbReference type="NCBI Taxonomy" id="193384"/>
    <lineage>
        <taxon>Bacteria</taxon>
        <taxon>Bacillati</taxon>
        <taxon>Actinomycetota</taxon>
        <taxon>Actinomycetes</taxon>
        <taxon>Micrococcales</taxon>
        <taxon>Microbacteriaceae</taxon>
        <taxon>Rhodoglobus</taxon>
    </lineage>
</organism>
<dbReference type="PROSITE" id="PS50850">
    <property type="entry name" value="MFS"/>
    <property type="match status" value="1"/>
</dbReference>
<dbReference type="Pfam" id="PF07690">
    <property type="entry name" value="MFS_1"/>
    <property type="match status" value="1"/>
</dbReference>
<keyword evidence="3 5" id="KW-1133">Transmembrane helix</keyword>
<dbReference type="Proteomes" id="UP000316560">
    <property type="component" value="Unassembled WGS sequence"/>
</dbReference>
<feature type="transmembrane region" description="Helical" evidence="5">
    <location>
        <begin position="217"/>
        <end position="237"/>
    </location>
</feature>
<keyword evidence="8" id="KW-1185">Reference proteome</keyword>
<evidence type="ECO:0000256" key="2">
    <source>
        <dbReference type="ARBA" id="ARBA00022692"/>
    </source>
</evidence>
<feature type="transmembrane region" description="Helical" evidence="5">
    <location>
        <begin position="405"/>
        <end position="429"/>
    </location>
</feature>
<dbReference type="Gene3D" id="1.20.1720.10">
    <property type="entry name" value="Multidrug resistance protein D"/>
    <property type="match status" value="1"/>
</dbReference>
<dbReference type="InterPro" id="IPR011701">
    <property type="entry name" value="MFS"/>
</dbReference>
<evidence type="ECO:0000313" key="8">
    <source>
        <dbReference type="Proteomes" id="UP000316560"/>
    </source>
</evidence>
<feature type="transmembrane region" description="Helical" evidence="5">
    <location>
        <begin position="25"/>
        <end position="50"/>
    </location>
</feature>
<feature type="transmembrane region" description="Helical" evidence="5">
    <location>
        <begin position="94"/>
        <end position="112"/>
    </location>
</feature>
<proteinExistence type="predicted"/>
<feature type="transmembrane region" description="Helical" evidence="5">
    <location>
        <begin position="308"/>
        <end position="328"/>
    </location>
</feature>
<dbReference type="GO" id="GO:0022857">
    <property type="term" value="F:transmembrane transporter activity"/>
    <property type="evidence" value="ECO:0007669"/>
    <property type="project" value="InterPro"/>
</dbReference>
<gene>
    <name evidence="7" type="ORF">FB472_2602</name>
</gene>
<feature type="transmembrane region" description="Helical" evidence="5">
    <location>
        <begin position="340"/>
        <end position="358"/>
    </location>
</feature>
<dbReference type="InterPro" id="IPR020846">
    <property type="entry name" value="MFS_dom"/>
</dbReference>
<dbReference type="GO" id="GO:0005886">
    <property type="term" value="C:plasma membrane"/>
    <property type="evidence" value="ECO:0007669"/>
    <property type="project" value="UniProtKB-SubCell"/>
</dbReference>
<feature type="transmembrane region" description="Helical" evidence="5">
    <location>
        <begin position="179"/>
        <end position="205"/>
    </location>
</feature>
<feature type="transmembrane region" description="Helical" evidence="5">
    <location>
        <begin position="435"/>
        <end position="456"/>
    </location>
</feature>
<dbReference type="RefSeq" id="WP_141991176.1">
    <property type="nucleotide sequence ID" value="NZ_VFRA01000001.1"/>
</dbReference>
<name>A0A8H2PUV7_9MICO</name>
<evidence type="ECO:0000256" key="5">
    <source>
        <dbReference type="SAM" id="Phobius"/>
    </source>
</evidence>
<dbReference type="PANTHER" id="PTHR23501:SF154">
    <property type="entry name" value="MULTIDRUG-EFFLUX TRANSPORTER RV1634-RELATED"/>
    <property type="match status" value="1"/>
</dbReference>
<sequence length="464" mass="47840">MTSKIPVSAPASAESAPTSIFDPQLMWTTIGAFALIFLGAFETLAVTTIMPTISRDLNGQSLYSVAFSSTLAASVIGMVLAGRWSDRTGPARPLIAAVGVFTVGLLFAGAAVSMEMFIVGRFLQGLGSGALIVALYVVVARLYPSVLHPKIFGLFASAWVLPSLIGPPLAGVIAEQVSWHWVFFGVVFLVAAAAGAILPAVRVLLRQPVLVAERVSGRGAVVWSLVAALAVVGISLGGEREGVFAWPLALGAFVIAIIALRPLLPAGTLTFRRGLPATIVLRGMIAAAFFSTEVYLPYLLNERYGLPPWLAGLILTVGAVSWAAGSALQGRLDVRIPHEKVMVAGALMLSLGIATQFFTAYFSLSVWIAAAGWLVAGAGMGISFPRISTLVLAHSSARDQGFNSAALSISDAAGGGIAIAFGGLVFAAVGGLENGAGFVAALAFASVLAVAAVPIATRVRVKAL</sequence>
<feature type="transmembrane region" description="Helical" evidence="5">
    <location>
        <begin position="243"/>
        <end position="263"/>
    </location>
</feature>
<accession>A0A8H2PUV7</accession>
<protein>
    <submittedName>
        <fullName evidence="7">Putative MFS family arabinose efflux permease</fullName>
    </submittedName>
</protein>
<evidence type="ECO:0000256" key="4">
    <source>
        <dbReference type="ARBA" id="ARBA00023136"/>
    </source>
</evidence>
<dbReference type="EMBL" id="VFRA01000001">
    <property type="protein sequence ID" value="TQO20946.1"/>
    <property type="molecule type" value="Genomic_DNA"/>
</dbReference>
<dbReference type="SUPFAM" id="SSF103473">
    <property type="entry name" value="MFS general substrate transporter"/>
    <property type="match status" value="1"/>
</dbReference>
<feature type="transmembrane region" description="Helical" evidence="5">
    <location>
        <begin position="275"/>
        <end position="296"/>
    </location>
</feature>
<feature type="transmembrane region" description="Helical" evidence="5">
    <location>
        <begin position="364"/>
        <end position="384"/>
    </location>
</feature>
<feature type="domain" description="Major facilitator superfamily (MFS) profile" evidence="6">
    <location>
        <begin position="28"/>
        <end position="460"/>
    </location>
</feature>
<dbReference type="InterPro" id="IPR036259">
    <property type="entry name" value="MFS_trans_sf"/>
</dbReference>
<comment type="caution">
    <text evidence="7">The sequence shown here is derived from an EMBL/GenBank/DDBJ whole genome shotgun (WGS) entry which is preliminary data.</text>
</comment>
<evidence type="ECO:0000259" key="6">
    <source>
        <dbReference type="PROSITE" id="PS50850"/>
    </source>
</evidence>
<feature type="transmembrane region" description="Helical" evidence="5">
    <location>
        <begin position="62"/>
        <end position="82"/>
    </location>
</feature>
<dbReference type="Gene3D" id="1.20.1250.20">
    <property type="entry name" value="MFS general substrate transporter like domains"/>
    <property type="match status" value="1"/>
</dbReference>
<evidence type="ECO:0000313" key="7">
    <source>
        <dbReference type="EMBL" id="TQO20946.1"/>
    </source>
</evidence>
<evidence type="ECO:0000256" key="1">
    <source>
        <dbReference type="ARBA" id="ARBA00004651"/>
    </source>
</evidence>
<keyword evidence="4 5" id="KW-0472">Membrane</keyword>
<dbReference type="PRINTS" id="PR01036">
    <property type="entry name" value="TCRTETB"/>
</dbReference>
<evidence type="ECO:0000256" key="3">
    <source>
        <dbReference type="ARBA" id="ARBA00022989"/>
    </source>
</evidence>
<comment type="subcellular location">
    <subcellularLocation>
        <location evidence="1">Cell membrane</location>
        <topology evidence="1">Multi-pass membrane protein</topology>
    </subcellularLocation>
</comment>
<feature type="transmembrane region" description="Helical" evidence="5">
    <location>
        <begin position="118"/>
        <end position="139"/>
    </location>
</feature>
<dbReference type="OrthoDB" id="9778875at2"/>